<dbReference type="AlphaFoldDB" id="A0A2A9DVM5"/>
<name>A0A2A9DVM5_9MICO</name>
<dbReference type="InterPro" id="IPR056132">
    <property type="entry name" value="DUF7715"/>
</dbReference>
<comment type="caution">
    <text evidence="2">The sequence shown here is derived from an EMBL/GenBank/DDBJ whole genome shotgun (WGS) entry which is preliminary data.</text>
</comment>
<feature type="domain" description="DUF7715" evidence="1">
    <location>
        <begin position="1"/>
        <end position="124"/>
    </location>
</feature>
<accession>A0A2A9DVM5</accession>
<keyword evidence="3" id="KW-1185">Reference proteome</keyword>
<dbReference type="Pfam" id="PF24831">
    <property type="entry name" value="DUF7715"/>
    <property type="match status" value="1"/>
</dbReference>
<dbReference type="EMBL" id="PDJE01000001">
    <property type="protein sequence ID" value="PFG30195.1"/>
    <property type="molecule type" value="Genomic_DNA"/>
</dbReference>
<gene>
    <name evidence="2" type="ORF">ATJ78_1119</name>
</gene>
<evidence type="ECO:0000259" key="1">
    <source>
        <dbReference type="Pfam" id="PF24831"/>
    </source>
</evidence>
<organism evidence="2 3">
    <name type="scientific">Paramicrobacterium agarici</name>
    <dbReference type="NCBI Taxonomy" id="630514"/>
    <lineage>
        <taxon>Bacteria</taxon>
        <taxon>Bacillati</taxon>
        <taxon>Actinomycetota</taxon>
        <taxon>Actinomycetes</taxon>
        <taxon>Micrococcales</taxon>
        <taxon>Microbacteriaceae</taxon>
        <taxon>Paramicrobacterium</taxon>
    </lineage>
</organism>
<proteinExistence type="predicted"/>
<evidence type="ECO:0000313" key="3">
    <source>
        <dbReference type="Proteomes" id="UP000221369"/>
    </source>
</evidence>
<reference evidence="2 3" key="1">
    <citation type="submission" date="2017-10" db="EMBL/GenBank/DDBJ databases">
        <title>Sequencing the genomes of 1000 actinobacteria strains.</title>
        <authorList>
            <person name="Klenk H.-P."/>
        </authorList>
    </citation>
    <scope>NUCLEOTIDE SEQUENCE [LARGE SCALE GENOMIC DNA]</scope>
    <source>
        <strain evidence="2 3">DSM 21798</strain>
    </source>
</reference>
<evidence type="ECO:0000313" key="2">
    <source>
        <dbReference type="EMBL" id="PFG30195.1"/>
    </source>
</evidence>
<protein>
    <recommendedName>
        <fullName evidence="1">DUF7715 domain-containing protein</fullName>
    </recommendedName>
</protein>
<dbReference type="Proteomes" id="UP000221369">
    <property type="component" value="Unassembled WGS sequence"/>
</dbReference>
<sequence length="128" mass="13608">MKVLIATTELQGSETGDFITAIPGELVVDAGPCEDATATDDWSCTCSRSFVGVSSGLMTTTAKVVDSIVVDARTYELAVRQGIGIRFCADCASDIAKLSLSIANHWEAGTVLERSRSTIRAREAHLRA</sequence>
<dbReference type="RefSeq" id="WP_143741376.1">
    <property type="nucleotide sequence ID" value="NZ_PDJE01000001.1"/>
</dbReference>